<keyword evidence="5 6" id="KW-0206">Cytoskeleton</keyword>
<comment type="subcellular location">
    <subcellularLocation>
        <location evidence="1 6">Cytoplasm</location>
        <location evidence="1 6">Cytoskeleton</location>
    </subcellularLocation>
</comment>
<evidence type="ECO:0000256" key="4">
    <source>
        <dbReference type="ARBA" id="ARBA00023203"/>
    </source>
</evidence>
<dbReference type="InterPro" id="IPR036753">
    <property type="entry name" value="ARPC3_sf"/>
</dbReference>
<dbReference type="GO" id="GO:0005885">
    <property type="term" value="C:Arp2/3 protein complex"/>
    <property type="evidence" value="ECO:0007669"/>
    <property type="project" value="UniProtKB-UniRule"/>
</dbReference>
<protein>
    <recommendedName>
        <fullName evidence="6">Actin-related protein 2/3 complex subunit 3</fullName>
    </recommendedName>
</protein>
<reference evidence="7" key="2">
    <citation type="journal article" date="2023" name="Microbiol Resour">
        <title>Decontamination and Annotation of the Draft Genome Sequence of the Oomycete Lagenidium giganteum ARSEF 373.</title>
        <authorList>
            <person name="Morgan W.R."/>
            <person name="Tartar A."/>
        </authorList>
    </citation>
    <scope>NUCLEOTIDE SEQUENCE</scope>
    <source>
        <strain evidence="7">ARSEF 373</strain>
    </source>
</reference>
<dbReference type="Gene3D" id="1.10.1760.10">
    <property type="entry name" value="Actin-related protein 2/3 complex subunit 3"/>
    <property type="match status" value="1"/>
</dbReference>
<dbReference type="Pfam" id="PF04062">
    <property type="entry name" value="P21-Arc"/>
    <property type="match status" value="1"/>
</dbReference>
<dbReference type="SUPFAM" id="SSF69060">
    <property type="entry name" value="Arp2/3 complex 21 kDa subunit ARPC3"/>
    <property type="match status" value="1"/>
</dbReference>
<dbReference type="GO" id="GO:0034314">
    <property type="term" value="P:Arp2/3 complex-mediated actin nucleation"/>
    <property type="evidence" value="ECO:0007669"/>
    <property type="project" value="UniProtKB-UniRule"/>
</dbReference>
<proteinExistence type="inferred from homology"/>
<dbReference type="AlphaFoldDB" id="A0AAV2Z7K8"/>
<evidence type="ECO:0000256" key="6">
    <source>
        <dbReference type="PIRNR" id="PIRNR016315"/>
    </source>
</evidence>
<evidence type="ECO:0000256" key="3">
    <source>
        <dbReference type="ARBA" id="ARBA00022490"/>
    </source>
</evidence>
<dbReference type="InterPro" id="IPR007204">
    <property type="entry name" value="ARPC3"/>
</dbReference>
<evidence type="ECO:0000256" key="5">
    <source>
        <dbReference type="ARBA" id="ARBA00023212"/>
    </source>
</evidence>
<dbReference type="PANTHER" id="PTHR12391">
    <property type="entry name" value="ARP2/3 COMPLEX 21 KD SUBUNIT"/>
    <property type="match status" value="1"/>
</dbReference>
<comment type="similarity">
    <text evidence="2 6">Belongs to the ARPC3 family.</text>
</comment>
<dbReference type="Proteomes" id="UP001146120">
    <property type="component" value="Unassembled WGS sequence"/>
</dbReference>
<sequence length="175" mass="19715">MPAYHSAFNELQTQEACGCAILPIKTRSRGPAPPAPENEDDIVDEVINLFRANVLFTNYELKGNADRVLIYGTLFVHFCLKKLERVTSKSEAVRVLQQAAVDSFAIPGESSFPLGGMVRAPSNANEAETIRGYLKQFREAIAMRLPDQVFGADGQRSKWWMLFSKRKFMNKELTR</sequence>
<comment type="subunit">
    <text evidence="6">Component of the Arp2/3 complex.</text>
</comment>
<organism evidence="7 8">
    <name type="scientific">Lagenidium giganteum</name>
    <dbReference type="NCBI Taxonomy" id="4803"/>
    <lineage>
        <taxon>Eukaryota</taxon>
        <taxon>Sar</taxon>
        <taxon>Stramenopiles</taxon>
        <taxon>Oomycota</taxon>
        <taxon>Peronosporomycetes</taxon>
        <taxon>Pythiales</taxon>
        <taxon>Pythiaceae</taxon>
    </lineage>
</organism>
<keyword evidence="4 6" id="KW-0009">Actin-binding</keyword>
<dbReference type="GO" id="GO:0030833">
    <property type="term" value="P:regulation of actin filament polymerization"/>
    <property type="evidence" value="ECO:0007669"/>
    <property type="project" value="InterPro"/>
</dbReference>
<keyword evidence="3 6" id="KW-0963">Cytoplasm</keyword>
<evidence type="ECO:0000313" key="8">
    <source>
        <dbReference type="Proteomes" id="UP001146120"/>
    </source>
</evidence>
<dbReference type="PIRSF" id="PIRSF016315">
    <property type="entry name" value="ARP2/3_P21-Arc"/>
    <property type="match status" value="1"/>
</dbReference>
<comment type="function">
    <text evidence="6">Functions as component of the Arp2/3 complex which is involved in regulation of actin polymerization and together with an activating nucleation-promoting factor (NPF) mediates the formation of branched actin networks.</text>
</comment>
<comment type="caution">
    <text evidence="7">The sequence shown here is derived from an EMBL/GenBank/DDBJ whole genome shotgun (WGS) entry which is preliminary data.</text>
</comment>
<name>A0AAV2Z7K8_9STRA</name>
<dbReference type="EMBL" id="DAKRPA010000028">
    <property type="protein sequence ID" value="DBA02692.1"/>
    <property type="molecule type" value="Genomic_DNA"/>
</dbReference>
<reference evidence="7" key="1">
    <citation type="submission" date="2022-11" db="EMBL/GenBank/DDBJ databases">
        <authorList>
            <person name="Morgan W.R."/>
            <person name="Tartar A."/>
        </authorList>
    </citation>
    <scope>NUCLEOTIDE SEQUENCE</scope>
    <source>
        <strain evidence="7">ARSEF 373</strain>
    </source>
</reference>
<evidence type="ECO:0000256" key="2">
    <source>
        <dbReference type="ARBA" id="ARBA00010856"/>
    </source>
</evidence>
<evidence type="ECO:0000313" key="7">
    <source>
        <dbReference type="EMBL" id="DBA02692.1"/>
    </source>
</evidence>
<accession>A0AAV2Z7K8</accession>
<keyword evidence="8" id="KW-1185">Reference proteome</keyword>
<evidence type="ECO:0000256" key="1">
    <source>
        <dbReference type="ARBA" id="ARBA00004245"/>
    </source>
</evidence>
<gene>
    <name evidence="7" type="ORF">N0F65_010517</name>
</gene>
<dbReference type="GO" id="GO:0003779">
    <property type="term" value="F:actin binding"/>
    <property type="evidence" value="ECO:0007669"/>
    <property type="project" value="UniProtKB-KW"/>
</dbReference>